<dbReference type="EMBL" id="LJZO01000015">
    <property type="protein sequence ID" value="ROV97943.1"/>
    <property type="molecule type" value="Genomic_DNA"/>
</dbReference>
<dbReference type="AlphaFoldDB" id="A0A423W3N6"/>
<dbReference type="Proteomes" id="UP000284375">
    <property type="component" value="Unassembled WGS sequence"/>
</dbReference>
<proteinExistence type="predicted"/>
<organism evidence="1 2">
    <name type="scientific">Cytospora chrysosperma</name>
    <name type="common">Cytospora canker fungus</name>
    <name type="synonym">Sphaeria chrysosperma</name>
    <dbReference type="NCBI Taxonomy" id="252740"/>
    <lineage>
        <taxon>Eukaryota</taxon>
        <taxon>Fungi</taxon>
        <taxon>Dikarya</taxon>
        <taxon>Ascomycota</taxon>
        <taxon>Pezizomycotina</taxon>
        <taxon>Sordariomycetes</taxon>
        <taxon>Sordariomycetidae</taxon>
        <taxon>Diaporthales</taxon>
        <taxon>Cytosporaceae</taxon>
        <taxon>Cytospora</taxon>
    </lineage>
</organism>
<name>A0A423W3N6_CYTCH</name>
<comment type="caution">
    <text evidence="1">The sequence shown here is derived from an EMBL/GenBank/DDBJ whole genome shotgun (WGS) entry which is preliminary data.</text>
</comment>
<sequence length="120" mass="14002">MCDFVKNFYIYSSCTDPGTHFFKTSVDGSRENACPQAPHERQAGRLADLMSSPTKAVMRRDSNSHYDWSTRWTRGSSLSPRTQVIWVRNTQMRDVHGRNEIRLDRDAVRHGKRKPRNDFI</sequence>
<evidence type="ECO:0000313" key="2">
    <source>
        <dbReference type="Proteomes" id="UP000284375"/>
    </source>
</evidence>
<keyword evidence="2" id="KW-1185">Reference proteome</keyword>
<dbReference type="OrthoDB" id="3443409at2759"/>
<protein>
    <submittedName>
        <fullName evidence="1">Uncharacterized protein</fullName>
    </submittedName>
</protein>
<accession>A0A423W3N6</accession>
<gene>
    <name evidence="1" type="ORF">VSDG_04914</name>
</gene>
<reference evidence="1 2" key="1">
    <citation type="submission" date="2015-09" db="EMBL/GenBank/DDBJ databases">
        <title>Host preference determinants of Valsa canker pathogens revealed by comparative genomics.</title>
        <authorList>
            <person name="Yin Z."/>
            <person name="Huang L."/>
        </authorList>
    </citation>
    <scope>NUCLEOTIDE SEQUENCE [LARGE SCALE GENOMIC DNA]</scope>
    <source>
        <strain evidence="1 2">YSFL</strain>
    </source>
</reference>
<evidence type="ECO:0000313" key="1">
    <source>
        <dbReference type="EMBL" id="ROV97943.1"/>
    </source>
</evidence>